<dbReference type="InterPro" id="IPR001810">
    <property type="entry name" value="F-box_dom"/>
</dbReference>
<dbReference type="Pfam" id="PF00646">
    <property type="entry name" value="F-box"/>
    <property type="match status" value="1"/>
</dbReference>
<accession>A0ABQ7MLX0</accession>
<dbReference type="SUPFAM" id="SSF52047">
    <property type="entry name" value="RNI-like"/>
    <property type="match status" value="1"/>
</dbReference>
<evidence type="ECO:0000259" key="1">
    <source>
        <dbReference type="SMART" id="SM00579"/>
    </source>
</evidence>
<name>A0ABQ7MLX0_BRACM</name>
<dbReference type="PANTHER" id="PTHR31900">
    <property type="entry name" value="F-BOX/RNI SUPERFAMILY PROTEIN-RELATED"/>
    <property type="match status" value="1"/>
</dbReference>
<dbReference type="SMART" id="SM00579">
    <property type="entry name" value="FBD"/>
    <property type="match status" value="1"/>
</dbReference>
<sequence length="594" mass="65987">MPRIDRISALHDDLLVNILSQVPTKDAVTTMVLSKRWALVWTMVPKLEYEDTSKEGGKNLWRLVDKSLQLHKAPVLESMHIQSERQFTDDADVRKCVSYAVDHNVRELVLIIPSLILPTQPKILLLPSNFYISKTLVNLTLSFSALVVDVPSLACFPLLQTLALLKVVFKDESSHVRLLANCPALSYLRVNRYFGDNVKTFIVKVPSLKSFTYTQNDRRASRSLVLDSTGLRHLIIFDYGDLGSIQNMPHLETAYVGHLVRQPNDKFLRSFSSVGSLYLRLMDVACFSAINFPRLMKFKLHLLKPSTAEFVPGYSEYCSLEPLMFFLHNSPILKVLTISYDVGPDFEDLPLSWNQQSSVPGCLLAHLEIFVWDKFGGIRRQERECVAYIFANSKCLKTATVLPRCSYRLEEIVEDIKSMYRVSASSQLITHSDSTILEGQMTKVSSAAVASAPTAPSGQIAQEEAPPIFWDVGINVEDYTTQGTSPLPPEERADNQVMLSDGLANEQLAVECEPNVSLPTHNQNVVGENGDMDSNVANNTVINFATQDVGFEDGGGSSAGSTDVSLVCGRHQVSMPTNMVADENSPVIPDPNRG</sequence>
<dbReference type="InterPro" id="IPR032675">
    <property type="entry name" value="LRR_dom_sf"/>
</dbReference>
<dbReference type="InterPro" id="IPR055411">
    <property type="entry name" value="LRR_FXL15/At3g58940/PEG3-like"/>
</dbReference>
<proteinExistence type="predicted"/>
<dbReference type="Gene3D" id="3.80.10.10">
    <property type="entry name" value="Ribonuclease Inhibitor"/>
    <property type="match status" value="1"/>
</dbReference>
<gene>
    <name evidence="2" type="primary">A05p048950.1_BraROA</name>
    <name evidence="2" type="ORF">IGI04_020719</name>
</gene>
<organism evidence="2 3">
    <name type="scientific">Brassica rapa subsp. trilocularis</name>
    <dbReference type="NCBI Taxonomy" id="1813537"/>
    <lineage>
        <taxon>Eukaryota</taxon>
        <taxon>Viridiplantae</taxon>
        <taxon>Streptophyta</taxon>
        <taxon>Embryophyta</taxon>
        <taxon>Tracheophyta</taxon>
        <taxon>Spermatophyta</taxon>
        <taxon>Magnoliopsida</taxon>
        <taxon>eudicotyledons</taxon>
        <taxon>Gunneridae</taxon>
        <taxon>Pentapetalae</taxon>
        <taxon>rosids</taxon>
        <taxon>malvids</taxon>
        <taxon>Brassicales</taxon>
        <taxon>Brassicaceae</taxon>
        <taxon>Brassiceae</taxon>
        <taxon>Brassica</taxon>
    </lineage>
</organism>
<dbReference type="InterPro" id="IPR006566">
    <property type="entry name" value="FBD"/>
</dbReference>
<dbReference type="PANTHER" id="PTHR31900:SF34">
    <property type="entry name" value="EMB|CAB62440.1-RELATED"/>
    <property type="match status" value="1"/>
</dbReference>
<reference evidence="2 3" key="1">
    <citation type="submission" date="2021-03" db="EMBL/GenBank/DDBJ databases">
        <authorList>
            <person name="King G.J."/>
            <person name="Bancroft I."/>
            <person name="Baten A."/>
            <person name="Bloomfield J."/>
            <person name="Borpatragohain P."/>
            <person name="He Z."/>
            <person name="Irish N."/>
            <person name="Irwin J."/>
            <person name="Liu K."/>
            <person name="Mauleon R.P."/>
            <person name="Moore J."/>
            <person name="Morris R."/>
            <person name="Ostergaard L."/>
            <person name="Wang B."/>
            <person name="Wells R."/>
        </authorList>
    </citation>
    <scope>NUCLEOTIDE SEQUENCE [LARGE SCALE GENOMIC DNA]</scope>
    <source>
        <strain evidence="2">R-o-18</strain>
        <tissue evidence="2">Leaf</tissue>
    </source>
</reference>
<comment type="caution">
    <text evidence="2">The sequence shown here is derived from an EMBL/GenBank/DDBJ whole genome shotgun (WGS) entry which is preliminary data.</text>
</comment>
<dbReference type="EMBL" id="JADBGQ010000005">
    <property type="protein sequence ID" value="KAG5398905.1"/>
    <property type="molecule type" value="Genomic_DNA"/>
</dbReference>
<dbReference type="Pfam" id="PF24758">
    <property type="entry name" value="LRR_At5g56370"/>
    <property type="match status" value="1"/>
</dbReference>
<keyword evidence="3" id="KW-1185">Reference proteome</keyword>
<evidence type="ECO:0000313" key="3">
    <source>
        <dbReference type="Proteomes" id="UP000823674"/>
    </source>
</evidence>
<dbReference type="InterPro" id="IPR036047">
    <property type="entry name" value="F-box-like_dom_sf"/>
</dbReference>
<protein>
    <recommendedName>
        <fullName evidence="1">FBD domain-containing protein</fullName>
    </recommendedName>
</protein>
<evidence type="ECO:0000313" key="2">
    <source>
        <dbReference type="EMBL" id="KAG5398905.1"/>
    </source>
</evidence>
<dbReference type="SUPFAM" id="SSF81383">
    <property type="entry name" value="F-box domain"/>
    <property type="match status" value="1"/>
</dbReference>
<dbReference type="Proteomes" id="UP000823674">
    <property type="component" value="Chromosome A05"/>
</dbReference>
<dbReference type="CDD" id="cd22160">
    <property type="entry name" value="F-box_AtFBL13-like"/>
    <property type="match status" value="1"/>
</dbReference>
<dbReference type="InterPro" id="IPR050232">
    <property type="entry name" value="FBL13/AtMIF1-like"/>
</dbReference>
<dbReference type="Pfam" id="PF08387">
    <property type="entry name" value="FBD"/>
    <property type="match status" value="1"/>
</dbReference>
<dbReference type="InterPro" id="IPR053781">
    <property type="entry name" value="F-box_AtFBL13-like"/>
</dbReference>
<feature type="domain" description="FBD" evidence="1">
    <location>
        <begin position="361"/>
        <end position="431"/>
    </location>
</feature>